<feature type="compositionally biased region" description="Basic and acidic residues" evidence="1">
    <location>
        <begin position="1"/>
        <end position="10"/>
    </location>
</feature>
<reference evidence="3 4" key="1">
    <citation type="journal article" date="2024" name="Commun. Biol.">
        <title>Comparative genomic analysis of thermophilic fungi reveals convergent evolutionary adaptations and gene losses.</title>
        <authorList>
            <person name="Steindorff A.S."/>
            <person name="Aguilar-Pontes M.V."/>
            <person name="Robinson A.J."/>
            <person name="Andreopoulos B."/>
            <person name="LaButti K."/>
            <person name="Kuo A."/>
            <person name="Mondo S."/>
            <person name="Riley R."/>
            <person name="Otillar R."/>
            <person name="Haridas S."/>
            <person name="Lipzen A."/>
            <person name="Grimwood J."/>
            <person name="Schmutz J."/>
            <person name="Clum A."/>
            <person name="Reid I.D."/>
            <person name="Moisan M.C."/>
            <person name="Butler G."/>
            <person name="Nguyen T.T.M."/>
            <person name="Dewar K."/>
            <person name="Conant G."/>
            <person name="Drula E."/>
            <person name="Henrissat B."/>
            <person name="Hansel C."/>
            <person name="Singer S."/>
            <person name="Hutchinson M.I."/>
            <person name="de Vries R.P."/>
            <person name="Natvig D.O."/>
            <person name="Powell A.J."/>
            <person name="Tsang A."/>
            <person name="Grigoriev I.V."/>
        </authorList>
    </citation>
    <scope>NUCLEOTIDE SEQUENCE [LARGE SCALE GENOMIC DNA]</scope>
    <source>
        <strain evidence="3 4">ATCC 24622</strain>
    </source>
</reference>
<evidence type="ECO:0000313" key="3">
    <source>
        <dbReference type="EMBL" id="KAL1834985.1"/>
    </source>
</evidence>
<dbReference type="EMBL" id="JAZHXJ010003680">
    <property type="protein sequence ID" value="KAL1834985.1"/>
    <property type="molecule type" value="Genomic_DNA"/>
</dbReference>
<comment type="caution">
    <text evidence="3">The sequence shown here is derived from an EMBL/GenBank/DDBJ whole genome shotgun (WGS) entry which is preliminary data.</text>
</comment>
<evidence type="ECO:0000313" key="4">
    <source>
        <dbReference type="Proteomes" id="UP001586593"/>
    </source>
</evidence>
<proteinExistence type="predicted"/>
<keyword evidence="2" id="KW-0472">Membrane</keyword>
<feature type="region of interest" description="Disordered" evidence="1">
    <location>
        <begin position="1"/>
        <end position="32"/>
    </location>
</feature>
<name>A0ABR3V005_9PEZI</name>
<feature type="compositionally biased region" description="Basic residues" evidence="1">
    <location>
        <begin position="140"/>
        <end position="154"/>
    </location>
</feature>
<gene>
    <name evidence="3" type="ORF">VTK73DRAFT_6518</name>
</gene>
<evidence type="ECO:0000256" key="1">
    <source>
        <dbReference type="SAM" id="MobiDB-lite"/>
    </source>
</evidence>
<organism evidence="3 4">
    <name type="scientific">Phialemonium thermophilum</name>
    <dbReference type="NCBI Taxonomy" id="223376"/>
    <lineage>
        <taxon>Eukaryota</taxon>
        <taxon>Fungi</taxon>
        <taxon>Dikarya</taxon>
        <taxon>Ascomycota</taxon>
        <taxon>Pezizomycotina</taxon>
        <taxon>Sordariomycetes</taxon>
        <taxon>Sordariomycetidae</taxon>
        <taxon>Cephalothecales</taxon>
        <taxon>Cephalothecaceae</taxon>
        <taxon>Phialemonium</taxon>
    </lineage>
</organism>
<keyword evidence="2" id="KW-1133">Transmembrane helix</keyword>
<dbReference type="Proteomes" id="UP001586593">
    <property type="component" value="Unassembled WGS sequence"/>
</dbReference>
<feature type="region of interest" description="Disordered" evidence="1">
    <location>
        <begin position="140"/>
        <end position="186"/>
    </location>
</feature>
<keyword evidence="4" id="KW-1185">Reference proteome</keyword>
<feature type="transmembrane region" description="Helical" evidence="2">
    <location>
        <begin position="38"/>
        <end position="56"/>
    </location>
</feature>
<protein>
    <submittedName>
        <fullName evidence="3">Uncharacterized protein</fullName>
    </submittedName>
</protein>
<keyword evidence="2" id="KW-0812">Transmembrane</keyword>
<sequence>MWGIQEKQEVAEGSEWGVKQEPKQSHIKRDRTSRDHSGKIIIILILTQAITSRVTVVKRGTMAKRRTRRNEAMSTLWKVCPSAHKNRFSTTTSKTSGTEGQVPLRSTFSVVLRNPAPWPTATPDSRNVFSASDSSRFSASRHLRSASSRARRRTSSVFSDSHRLQRSHWVQGRGSPSGRKWSQKWR</sequence>
<accession>A0ABR3V005</accession>
<evidence type="ECO:0000256" key="2">
    <source>
        <dbReference type="SAM" id="Phobius"/>
    </source>
</evidence>